<comment type="caution">
    <text evidence="1">The sequence shown here is derived from an EMBL/GenBank/DDBJ whole genome shotgun (WGS) entry which is preliminary data.</text>
</comment>
<organism evidence="1 2">
    <name type="scientific">Diphasiastrum complanatum</name>
    <name type="common">Issler's clubmoss</name>
    <name type="synonym">Lycopodium complanatum</name>
    <dbReference type="NCBI Taxonomy" id="34168"/>
    <lineage>
        <taxon>Eukaryota</taxon>
        <taxon>Viridiplantae</taxon>
        <taxon>Streptophyta</taxon>
        <taxon>Embryophyta</taxon>
        <taxon>Tracheophyta</taxon>
        <taxon>Lycopodiopsida</taxon>
        <taxon>Lycopodiales</taxon>
        <taxon>Lycopodiaceae</taxon>
        <taxon>Lycopodioideae</taxon>
        <taxon>Diphasiastrum</taxon>
    </lineage>
</organism>
<protein>
    <submittedName>
        <fullName evidence="1">Uncharacterized protein</fullName>
    </submittedName>
</protein>
<proteinExistence type="predicted"/>
<dbReference type="Proteomes" id="UP001162992">
    <property type="component" value="Chromosome 19"/>
</dbReference>
<evidence type="ECO:0000313" key="1">
    <source>
        <dbReference type="EMBL" id="KAJ7521840.1"/>
    </source>
</evidence>
<gene>
    <name evidence="1" type="ORF">O6H91_19G070500</name>
</gene>
<keyword evidence="2" id="KW-1185">Reference proteome</keyword>
<dbReference type="EMBL" id="CM055110">
    <property type="protein sequence ID" value="KAJ7521840.1"/>
    <property type="molecule type" value="Genomic_DNA"/>
</dbReference>
<evidence type="ECO:0000313" key="2">
    <source>
        <dbReference type="Proteomes" id="UP001162992"/>
    </source>
</evidence>
<sequence length="320" mass="36108">MLELAKKNVKQAMDRAKIFVDRDHTPREFKEGDMVFLLISKDSPSLKMALTILTLGTVAAWSFFLSWDSNQLLIQPIERMVQFIRELADDPVSFVAKAKPQRANLRHIGEVMETKLLEAALVKIASLSKVALGNAGMDILSANLRGAEFNRYRIHMGFGLHVGWAIEGAIGSSHKVDPSYLSPHVNLASRLEAATKQYGVMLLISETVVANLTMSSLRKPCRKLDHVTVKGSVERLTLYTFDMPLFQQDLKVDLADYRNVFEAAVDSYIGGNWHKAVEIFQDCMQMWPSDRPPRVLLAFMATHKNMVPANWKGYRELTEK</sequence>
<reference evidence="2" key="1">
    <citation type="journal article" date="2024" name="Proc. Natl. Acad. Sci. U.S.A.">
        <title>Extraordinary preservation of gene collinearity over three hundred million years revealed in homosporous lycophytes.</title>
        <authorList>
            <person name="Li C."/>
            <person name="Wickell D."/>
            <person name="Kuo L.Y."/>
            <person name="Chen X."/>
            <person name="Nie B."/>
            <person name="Liao X."/>
            <person name="Peng D."/>
            <person name="Ji J."/>
            <person name="Jenkins J."/>
            <person name="Williams M."/>
            <person name="Shu S."/>
            <person name="Plott C."/>
            <person name="Barry K."/>
            <person name="Rajasekar S."/>
            <person name="Grimwood J."/>
            <person name="Han X."/>
            <person name="Sun S."/>
            <person name="Hou Z."/>
            <person name="He W."/>
            <person name="Dai G."/>
            <person name="Sun C."/>
            <person name="Schmutz J."/>
            <person name="Leebens-Mack J.H."/>
            <person name="Li F.W."/>
            <person name="Wang L."/>
        </authorList>
    </citation>
    <scope>NUCLEOTIDE SEQUENCE [LARGE SCALE GENOMIC DNA]</scope>
    <source>
        <strain evidence="2">cv. PW_Plant_1</strain>
    </source>
</reference>
<name>A0ACC2AWG8_DIPCM</name>
<accession>A0ACC2AWG8</accession>